<dbReference type="Proteomes" id="UP000548632">
    <property type="component" value="Unassembled WGS sequence"/>
</dbReference>
<evidence type="ECO:0000313" key="4">
    <source>
        <dbReference type="Proteomes" id="UP000548632"/>
    </source>
</evidence>
<sequence length="384" mass="43160">MSAETSFFRSVWFIVLTTITTSVGLVGGALEALVWYSRYQDESNTHSQEVSENVKTQTLEEQKQTEAERNAEAQRLIEYGAQQALAKMQAQQEEALAKLQAQIEAERNAEAQRLIEYGEQQALAKMQTQQQELAKLQAQIEAERNAEARRLIEYGEQQALAKMQAQSEVKTQPIEQHPLPSSTIAQSLECFDAKQCLTLNLNAAANENFENVRDIAIQFDSLKKPKPGNRVAARKLNDEGLAAMKNGDFGVAVSFFREGLAHNLLDVEIAANMGYAFVRNEQPKDAITVLTLTLVINPRRSATWAPLAEAFALNGQLEEAVAALWIEYQWSPNQEKLVAIYQKRIEKEQDVHPEVADMYRAINDWIISGQRPNFHNLIASSPRN</sequence>
<evidence type="ECO:0000256" key="2">
    <source>
        <dbReference type="SAM" id="Phobius"/>
    </source>
</evidence>
<dbReference type="AlphaFoldDB" id="A0A839HES9"/>
<evidence type="ECO:0000313" key="3">
    <source>
        <dbReference type="EMBL" id="MBB1126620.1"/>
    </source>
</evidence>
<dbReference type="SUPFAM" id="SSF48452">
    <property type="entry name" value="TPR-like"/>
    <property type="match status" value="1"/>
</dbReference>
<feature type="compositionally biased region" description="Basic and acidic residues" evidence="1">
    <location>
        <begin position="58"/>
        <end position="69"/>
    </location>
</feature>
<feature type="compositionally biased region" description="Polar residues" evidence="1">
    <location>
        <begin position="45"/>
        <end position="57"/>
    </location>
</feature>
<feature type="transmembrane region" description="Helical" evidence="2">
    <location>
        <begin position="12"/>
        <end position="36"/>
    </location>
</feature>
<keyword evidence="2" id="KW-0812">Transmembrane</keyword>
<gene>
    <name evidence="3" type="ORF">HUK38_10320</name>
</gene>
<keyword evidence="4" id="KW-1185">Reference proteome</keyword>
<comment type="caution">
    <text evidence="3">The sequence shown here is derived from an EMBL/GenBank/DDBJ whole genome shotgun (WGS) entry which is preliminary data.</text>
</comment>
<dbReference type="InterPro" id="IPR011990">
    <property type="entry name" value="TPR-like_helical_dom_sf"/>
</dbReference>
<dbReference type="RefSeq" id="WP_182584247.1">
    <property type="nucleotide sequence ID" value="NZ_JABVCQ010000022.1"/>
</dbReference>
<reference evidence="3 4" key="1">
    <citation type="journal article" date="2020" name="Arch. Microbiol.">
        <title>The genome sequence of the giant phototrophic gammaproteobacterium Thiospirillum jenense gives insight into its physiological properties and phylogenetic relationships.</title>
        <authorList>
            <person name="Imhoff J.F."/>
            <person name="Meyer T.E."/>
            <person name="Kyndt J.A."/>
        </authorList>
    </citation>
    <scope>NUCLEOTIDE SEQUENCE [LARGE SCALE GENOMIC DNA]</scope>
    <source>
        <strain evidence="3 4">DSM 216</strain>
    </source>
</reference>
<feature type="region of interest" description="Disordered" evidence="1">
    <location>
        <begin position="45"/>
        <end position="69"/>
    </location>
</feature>
<dbReference type="Gene3D" id="1.25.40.10">
    <property type="entry name" value="Tetratricopeptide repeat domain"/>
    <property type="match status" value="1"/>
</dbReference>
<keyword evidence="2" id="KW-0472">Membrane</keyword>
<dbReference type="EMBL" id="JABVCQ010000022">
    <property type="protein sequence ID" value="MBB1126620.1"/>
    <property type="molecule type" value="Genomic_DNA"/>
</dbReference>
<name>A0A839HES9_9GAMM</name>
<organism evidence="3 4">
    <name type="scientific">Thiospirillum jenense</name>
    <dbReference type="NCBI Taxonomy" id="1653858"/>
    <lineage>
        <taxon>Bacteria</taxon>
        <taxon>Pseudomonadati</taxon>
        <taxon>Pseudomonadota</taxon>
        <taxon>Gammaproteobacteria</taxon>
        <taxon>Chromatiales</taxon>
        <taxon>Chromatiaceae</taxon>
        <taxon>Thiospirillum</taxon>
    </lineage>
</organism>
<protein>
    <submittedName>
        <fullName evidence="3">Cell envelope integrity protein TolA</fullName>
    </submittedName>
</protein>
<keyword evidence="2" id="KW-1133">Transmembrane helix</keyword>
<evidence type="ECO:0000256" key="1">
    <source>
        <dbReference type="SAM" id="MobiDB-lite"/>
    </source>
</evidence>
<proteinExistence type="predicted"/>
<accession>A0A839HES9</accession>